<comment type="caution">
    <text evidence="2">The sequence shown here is derived from an EMBL/GenBank/DDBJ whole genome shotgun (WGS) entry which is preliminary data.</text>
</comment>
<dbReference type="EMBL" id="JAWDJR010000010">
    <property type="protein sequence ID" value="KAK9967980.1"/>
    <property type="molecule type" value="Genomic_DNA"/>
</dbReference>
<keyword evidence="1" id="KW-0732">Signal</keyword>
<reference evidence="2 3" key="1">
    <citation type="submission" date="2024-05" db="EMBL/GenBank/DDBJ databases">
        <title>A high-quality chromosomal-level genome assembly of Topmouth culter (Culter alburnus).</title>
        <authorList>
            <person name="Zhao H."/>
        </authorList>
    </citation>
    <scope>NUCLEOTIDE SEQUENCE [LARGE SCALE GENOMIC DNA]</scope>
    <source>
        <strain evidence="2">CATC2023</strain>
        <tissue evidence="2">Muscle</tissue>
    </source>
</reference>
<dbReference type="Proteomes" id="UP001479290">
    <property type="component" value="Unassembled WGS sequence"/>
</dbReference>
<evidence type="ECO:0000313" key="2">
    <source>
        <dbReference type="EMBL" id="KAK9967980.1"/>
    </source>
</evidence>
<feature type="signal peptide" evidence="1">
    <location>
        <begin position="1"/>
        <end position="16"/>
    </location>
</feature>
<evidence type="ECO:0000313" key="3">
    <source>
        <dbReference type="Proteomes" id="UP001479290"/>
    </source>
</evidence>
<accession>A0AAW2A3E9</accession>
<name>A0AAW2A3E9_CULAL</name>
<sequence length="103" mass="11478">MKTVIVVLSILGLCLSAPVEQDTGGDNGPLIGEGQQLIGSPLAQTDPITRHIFFPVPRADNVLTNPYFNCQYQQYQYPFYPSYPYYSAYTLPPVVISLPQRNP</sequence>
<protein>
    <recommendedName>
        <fullName evidence="4">Kappa-casein</fullName>
    </recommendedName>
</protein>
<dbReference type="AlphaFoldDB" id="A0AAW2A3E9"/>
<gene>
    <name evidence="2" type="ORF">ABG768_002335</name>
</gene>
<proteinExistence type="predicted"/>
<organism evidence="2 3">
    <name type="scientific">Culter alburnus</name>
    <name type="common">Topmouth culter</name>
    <dbReference type="NCBI Taxonomy" id="194366"/>
    <lineage>
        <taxon>Eukaryota</taxon>
        <taxon>Metazoa</taxon>
        <taxon>Chordata</taxon>
        <taxon>Craniata</taxon>
        <taxon>Vertebrata</taxon>
        <taxon>Euteleostomi</taxon>
        <taxon>Actinopterygii</taxon>
        <taxon>Neopterygii</taxon>
        <taxon>Teleostei</taxon>
        <taxon>Ostariophysi</taxon>
        <taxon>Cypriniformes</taxon>
        <taxon>Xenocyprididae</taxon>
        <taxon>Xenocypridinae</taxon>
        <taxon>Culter</taxon>
    </lineage>
</organism>
<feature type="chain" id="PRO_5043598425" description="Kappa-casein" evidence="1">
    <location>
        <begin position="17"/>
        <end position="103"/>
    </location>
</feature>
<evidence type="ECO:0008006" key="4">
    <source>
        <dbReference type="Google" id="ProtNLM"/>
    </source>
</evidence>
<keyword evidence="3" id="KW-1185">Reference proteome</keyword>
<evidence type="ECO:0000256" key="1">
    <source>
        <dbReference type="SAM" id="SignalP"/>
    </source>
</evidence>